<evidence type="ECO:0000313" key="7">
    <source>
        <dbReference type="EMBL" id="CUN17879.1"/>
    </source>
</evidence>
<reference evidence="8 11" key="2">
    <citation type="journal article" date="2017" name="Front. Microbiol.">
        <title>New Insights into the Diversity of the Genus Faecalibacterium.</title>
        <authorList>
            <person name="Benevides L."/>
            <person name="Burman S."/>
            <person name="Martin R."/>
            <person name="Robert V."/>
            <person name="Thomas M."/>
            <person name="Miquel S."/>
            <person name="Chain F."/>
            <person name="Sokol H."/>
            <person name="Bermudez-Humaran L.G."/>
            <person name="Morrison M."/>
            <person name="Langella P."/>
            <person name="Azevedo V.A."/>
            <person name="Chatel J.M."/>
            <person name="Soares S."/>
        </authorList>
    </citation>
    <scope>NUCLEOTIDE SEQUENCE [LARGE SCALE GENOMIC DNA]</scope>
    <source>
        <strain evidence="8 11">CNCM I 4644</strain>
    </source>
</reference>
<evidence type="ECO:0000313" key="10">
    <source>
        <dbReference type="Proteomes" id="UP000095649"/>
    </source>
</evidence>
<dbReference type="GO" id="GO:0005829">
    <property type="term" value="C:cytosol"/>
    <property type="evidence" value="ECO:0007669"/>
    <property type="project" value="TreeGrafter"/>
</dbReference>
<dbReference type="UniPathway" id="UPA00248">
    <property type="reaction ID" value="UER00314"/>
</dbReference>
<evidence type="ECO:0000313" key="9">
    <source>
        <dbReference type="EMBL" id="RAW59766.1"/>
    </source>
</evidence>
<comment type="function">
    <text evidence="4">Catalyzes the irreversible transfer of a propylamine group from the amino donor S-adenosylmethioninamine (decarboxy-AdoMet) to putrescine (1,4-diaminobutane) to yield spermidine.</text>
</comment>
<feature type="binding site" evidence="4">
    <location>
        <position position="86"/>
    </location>
    <ligand>
        <name>spermidine</name>
        <dbReference type="ChEBI" id="CHEBI:57834"/>
    </ligand>
</feature>
<dbReference type="PANTHER" id="PTHR11558:SF11">
    <property type="entry name" value="SPERMIDINE SYNTHASE"/>
    <property type="match status" value="1"/>
</dbReference>
<dbReference type="Gene3D" id="3.40.50.150">
    <property type="entry name" value="Vaccinia Virus protein VP39"/>
    <property type="match status" value="1"/>
</dbReference>
<feature type="binding site" evidence="4">
    <location>
        <position position="106"/>
    </location>
    <ligand>
        <name>S-methyl-5'-thioadenosine</name>
        <dbReference type="ChEBI" id="CHEBI:17509"/>
    </ligand>
</feature>
<comment type="caution">
    <text evidence="4">Lacks conserved residue(s) required for the propagation of feature annotation.</text>
</comment>
<dbReference type="Pfam" id="PF17284">
    <property type="entry name" value="Spermine_synt_N"/>
    <property type="match status" value="1"/>
</dbReference>
<dbReference type="AlphaFoldDB" id="A0A173USH2"/>
<dbReference type="EC" id="2.5.1.16" evidence="4"/>
<feature type="domain" description="PABS" evidence="6">
    <location>
        <begin position="2"/>
        <end position="237"/>
    </location>
</feature>
<evidence type="ECO:0000313" key="8">
    <source>
        <dbReference type="EMBL" id="PDX83618.1"/>
    </source>
</evidence>
<dbReference type="HAMAP" id="MF_00198">
    <property type="entry name" value="Spermidine_synth"/>
    <property type="match status" value="1"/>
</dbReference>
<evidence type="ECO:0000256" key="4">
    <source>
        <dbReference type="HAMAP-Rule" id="MF_00198"/>
    </source>
</evidence>
<reference evidence="8" key="3">
    <citation type="submission" date="2017-07" db="EMBL/GenBank/DDBJ databases">
        <authorList>
            <person name="Sun Z.S."/>
            <person name="Albrecht U."/>
            <person name="Echele G."/>
            <person name="Lee C.C."/>
        </authorList>
    </citation>
    <scope>NUCLEOTIDE SEQUENCE</scope>
    <source>
        <strain evidence="8">CNCM I 4644</strain>
    </source>
</reference>
<dbReference type="EMBL" id="NMTZ01000020">
    <property type="protein sequence ID" value="PDX83618.1"/>
    <property type="molecule type" value="Genomic_DNA"/>
</dbReference>
<reference evidence="9 12" key="4">
    <citation type="submission" date="2018-02" db="EMBL/GenBank/DDBJ databases">
        <title>Complete genome sequencing of Faecalibacterium prausnitzii strains isolated from the human gut.</title>
        <authorList>
            <person name="Fitzgerald B.C."/>
            <person name="Shkoporov A.N."/>
            <person name="Ross P.R."/>
            <person name="Hill C."/>
        </authorList>
    </citation>
    <scope>NUCLEOTIDE SEQUENCE [LARGE SCALE GENOMIC DNA]</scope>
    <source>
        <strain evidence="9 12">APC923/51-1</strain>
    </source>
</reference>
<sequence length="285" mass="33280">MEFWFSEFHTPDVKHSIRVNKQLYSKQSDYQRIDIFETPEFGRVLTLDGNVMLTERDEFIYDEMIVHVPMAVHKEAKDILVIGAGDGGVVRELTRYDRVERIDLVEMDPQVVEACRAYLPGNACRMDDRRVHIYFENALKYIRRCEEEYDLIIVDSSDPFGPSEGLFTREFYGSCFNALKEDGIMVNQQGSPFYAEDASAMQRSHKRIASTFPISRVYQAHIPTFAAGYWLFGFASKKYHPIDDLDAESWKALNMRTRYYTTKLHIGAFYLPAFLEEMLREVEEH</sequence>
<evidence type="ECO:0000259" key="6">
    <source>
        <dbReference type="PROSITE" id="PS51006"/>
    </source>
</evidence>
<dbReference type="Pfam" id="PF01564">
    <property type="entry name" value="Spermine_synth"/>
    <property type="match status" value="1"/>
</dbReference>
<evidence type="ECO:0000256" key="5">
    <source>
        <dbReference type="PROSITE-ProRule" id="PRU00354"/>
    </source>
</evidence>
<dbReference type="EMBL" id="PRLD01000002">
    <property type="protein sequence ID" value="RAW59766.1"/>
    <property type="molecule type" value="Genomic_DNA"/>
</dbReference>
<keyword evidence="2 4" id="KW-0808">Transferase</keyword>
<comment type="pathway">
    <text evidence="4">Amine and polyamine biosynthesis; spermidine biosynthesis; spermidine from putrescine: step 1/1.</text>
</comment>
<feature type="binding site" evidence="4">
    <location>
        <position position="31"/>
    </location>
    <ligand>
        <name>S-methyl-5'-thioadenosine</name>
        <dbReference type="ChEBI" id="CHEBI:17509"/>
    </ligand>
</feature>
<dbReference type="PROSITE" id="PS51006">
    <property type="entry name" value="PABS_2"/>
    <property type="match status" value="1"/>
</dbReference>
<evidence type="ECO:0000313" key="12">
    <source>
        <dbReference type="Proteomes" id="UP000251281"/>
    </source>
</evidence>
<dbReference type="InterPro" id="IPR030374">
    <property type="entry name" value="PABS"/>
</dbReference>
<dbReference type="Proteomes" id="UP000220480">
    <property type="component" value="Unassembled WGS sequence"/>
</dbReference>
<feature type="binding site" evidence="4">
    <location>
        <position position="162"/>
    </location>
    <ligand>
        <name>S-methyl-5'-thioadenosine</name>
        <dbReference type="ChEBI" id="CHEBI:17509"/>
    </ligand>
</feature>
<dbReference type="InterPro" id="IPR001045">
    <property type="entry name" value="Spermi_synthase"/>
</dbReference>
<dbReference type="EMBL" id="CYXN01000025">
    <property type="protein sequence ID" value="CUN17879.1"/>
    <property type="molecule type" value="Genomic_DNA"/>
</dbReference>
<feature type="binding site" evidence="4">
    <location>
        <begin position="137"/>
        <end position="138"/>
    </location>
    <ligand>
        <name>S-methyl-5'-thioadenosine</name>
        <dbReference type="ChEBI" id="CHEBI:17509"/>
    </ligand>
</feature>
<proteinExistence type="inferred from homology"/>
<dbReference type="NCBIfam" id="NF002010">
    <property type="entry name" value="PRK00811.1"/>
    <property type="match status" value="1"/>
</dbReference>
<dbReference type="PANTHER" id="PTHR11558">
    <property type="entry name" value="SPERMIDINE/SPERMINE SYNTHASE"/>
    <property type="match status" value="1"/>
</dbReference>
<accession>A0A173USH2</accession>
<dbReference type="InterPro" id="IPR029063">
    <property type="entry name" value="SAM-dependent_MTases_sf"/>
</dbReference>
<feature type="active site" description="Proton acceptor" evidence="4 5">
    <location>
        <position position="155"/>
    </location>
</feature>
<dbReference type="Gene3D" id="2.30.140.10">
    <property type="entry name" value="Spermidine synthase, tetramerisation domain"/>
    <property type="match status" value="1"/>
</dbReference>
<dbReference type="NCBIfam" id="TIGR00417">
    <property type="entry name" value="speE"/>
    <property type="match status" value="1"/>
</dbReference>
<dbReference type="OrthoDB" id="9793120at2"/>
<dbReference type="GO" id="GO:0004766">
    <property type="term" value="F:spermidine synthase activity"/>
    <property type="evidence" value="ECO:0007669"/>
    <property type="project" value="UniProtKB-UniRule"/>
</dbReference>
<dbReference type="CDD" id="cd02440">
    <property type="entry name" value="AdoMet_MTases"/>
    <property type="match status" value="1"/>
</dbReference>
<keyword evidence="3 4" id="KW-0620">Polyamine biosynthesis</keyword>
<comment type="catalytic activity">
    <reaction evidence="4">
        <text>S-adenosyl 3-(methylsulfanyl)propylamine + putrescine = S-methyl-5'-thioadenosine + spermidine + H(+)</text>
        <dbReference type="Rhea" id="RHEA:12721"/>
        <dbReference type="ChEBI" id="CHEBI:15378"/>
        <dbReference type="ChEBI" id="CHEBI:17509"/>
        <dbReference type="ChEBI" id="CHEBI:57443"/>
        <dbReference type="ChEBI" id="CHEBI:57834"/>
        <dbReference type="ChEBI" id="CHEBI:326268"/>
        <dbReference type="EC" id="2.5.1.16"/>
    </reaction>
</comment>
<reference evidence="7 10" key="1">
    <citation type="submission" date="2015-09" db="EMBL/GenBank/DDBJ databases">
        <authorList>
            <consortium name="Pathogen Informatics"/>
        </authorList>
    </citation>
    <scope>NUCLEOTIDE SEQUENCE [LARGE SCALE GENOMIC DNA]</scope>
    <source>
        <strain evidence="7 10">2789STDY5834970</strain>
    </source>
</reference>
<name>A0A173USH2_9FIRM</name>
<dbReference type="RefSeq" id="WP_055186663.1">
    <property type="nucleotide sequence ID" value="NZ_CYXN01000025.1"/>
</dbReference>
<dbReference type="InterPro" id="IPR037163">
    <property type="entry name" value="Spermidine_synt_N_sf"/>
</dbReference>
<comment type="subunit">
    <text evidence="4">Homodimer or homotetramer.</text>
</comment>
<evidence type="ECO:0000256" key="2">
    <source>
        <dbReference type="ARBA" id="ARBA00022679"/>
    </source>
</evidence>
<comment type="similarity">
    <text evidence="1 4">Belongs to the spermidine/spermine synthase family.</text>
</comment>
<dbReference type="Proteomes" id="UP000251281">
    <property type="component" value="Unassembled WGS sequence"/>
</dbReference>
<evidence type="ECO:0000313" key="11">
    <source>
        <dbReference type="Proteomes" id="UP000220480"/>
    </source>
</evidence>
<organism evidence="7 10">
    <name type="scientific">Faecalibacterium prausnitzii</name>
    <dbReference type="NCBI Taxonomy" id="853"/>
    <lineage>
        <taxon>Bacteria</taxon>
        <taxon>Bacillati</taxon>
        <taxon>Bacillota</taxon>
        <taxon>Clostridia</taxon>
        <taxon>Eubacteriales</taxon>
        <taxon>Oscillospiraceae</taxon>
        <taxon>Faecalibacterium</taxon>
    </lineage>
</organism>
<dbReference type="Proteomes" id="UP000095649">
    <property type="component" value="Unassembled WGS sequence"/>
</dbReference>
<keyword evidence="4" id="KW-0745">Spermidine biosynthesis</keyword>
<evidence type="ECO:0000256" key="1">
    <source>
        <dbReference type="ARBA" id="ARBA00007867"/>
    </source>
</evidence>
<gene>
    <name evidence="4 7" type="primary">speE</name>
    <name evidence="9" type="ORF">C4N24_03075</name>
    <name evidence="8" type="ORF">CGS59_08315</name>
    <name evidence="7" type="ORF">ERS852582_02296</name>
</gene>
<evidence type="ECO:0000256" key="3">
    <source>
        <dbReference type="ARBA" id="ARBA00023115"/>
    </source>
</evidence>
<dbReference type="InterPro" id="IPR035246">
    <property type="entry name" value="Spermidine_synt_N"/>
</dbReference>
<feature type="binding site" evidence="4">
    <location>
        <begin position="155"/>
        <end position="158"/>
    </location>
    <ligand>
        <name>spermidine</name>
        <dbReference type="ChEBI" id="CHEBI:57834"/>
    </ligand>
</feature>
<dbReference type="GO" id="GO:0008295">
    <property type="term" value="P:spermidine biosynthetic process"/>
    <property type="evidence" value="ECO:0007669"/>
    <property type="project" value="UniProtKB-UniRule"/>
</dbReference>
<dbReference type="SUPFAM" id="SSF53335">
    <property type="entry name" value="S-adenosyl-L-methionine-dependent methyltransferases"/>
    <property type="match status" value="1"/>
</dbReference>
<protein>
    <recommendedName>
        <fullName evidence="4">Polyamine aminopropyltransferase</fullName>
    </recommendedName>
    <alternativeName>
        <fullName evidence="4">Putrescine aminopropyltransferase</fullName>
        <shortName evidence="4">PAPT</shortName>
    </alternativeName>
    <alternativeName>
        <fullName evidence="4">Spermidine synthase</fullName>
        <shortName evidence="4">SPDS</shortName>
        <shortName evidence="4">SPDSY</shortName>
        <ecNumber evidence="4">2.5.1.16</ecNumber>
    </alternativeName>
</protein>